<evidence type="ECO:0008006" key="4">
    <source>
        <dbReference type="Google" id="ProtNLM"/>
    </source>
</evidence>
<dbReference type="GO" id="GO:0009254">
    <property type="term" value="P:peptidoglycan turnover"/>
    <property type="evidence" value="ECO:0007669"/>
    <property type="project" value="InterPro"/>
</dbReference>
<evidence type="ECO:0000313" key="3">
    <source>
        <dbReference type="Proteomes" id="UP000800094"/>
    </source>
</evidence>
<gene>
    <name evidence="2" type="ORF">BU26DRAFT_517020</name>
</gene>
<dbReference type="AlphaFoldDB" id="A0A6A6IQN1"/>
<proteinExistence type="predicted"/>
<dbReference type="GO" id="GO:0006040">
    <property type="term" value="P:amino sugar metabolic process"/>
    <property type="evidence" value="ECO:0007669"/>
    <property type="project" value="InterPro"/>
</dbReference>
<dbReference type="EMBL" id="ML987192">
    <property type="protein sequence ID" value="KAF2252378.1"/>
    <property type="molecule type" value="Genomic_DNA"/>
</dbReference>
<evidence type="ECO:0000313" key="2">
    <source>
        <dbReference type="EMBL" id="KAF2252378.1"/>
    </source>
</evidence>
<accession>A0A6A6IQN1</accession>
<dbReference type="GO" id="GO:0016773">
    <property type="term" value="F:phosphotransferase activity, alcohol group as acceptor"/>
    <property type="evidence" value="ECO:0007669"/>
    <property type="project" value="InterPro"/>
</dbReference>
<dbReference type="OrthoDB" id="5427593at2759"/>
<dbReference type="SUPFAM" id="SSF53067">
    <property type="entry name" value="Actin-like ATPase domain"/>
    <property type="match status" value="1"/>
</dbReference>
<dbReference type="RefSeq" id="XP_033687382.1">
    <property type="nucleotide sequence ID" value="XM_033828469.1"/>
</dbReference>
<feature type="compositionally biased region" description="Basic and acidic residues" evidence="1">
    <location>
        <begin position="269"/>
        <end position="285"/>
    </location>
</feature>
<dbReference type="Gene3D" id="3.30.420.40">
    <property type="match status" value="1"/>
</dbReference>
<dbReference type="InterPro" id="IPR005338">
    <property type="entry name" value="Anhydro_N_Ac-Mur_kinase"/>
</dbReference>
<feature type="region of interest" description="Disordered" evidence="1">
    <location>
        <begin position="262"/>
        <end position="285"/>
    </location>
</feature>
<organism evidence="2 3">
    <name type="scientific">Trematosphaeria pertusa</name>
    <dbReference type="NCBI Taxonomy" id="390896"/>
    <lineage>
        <taxon>Eukaryota</taxon>
        <taxon>Fungi</taxon>
        <taxon>Dikarya</taxon>
        <taxon>Ascomycota</taxon>
        <taxon>Pezizomycotina</taxon>
        <taxon>Dothideomycetes</taxon>
        <taxon>Pleosporomycetidae</taxon>
        <taxon>Pleosporales</taxon>
        <taxon>Massarineae</taxon>
        <taxon>Trematosphaeriaceae</taxon>
        <taxon>Trematosphaeria</taxon>
    </lineage>
</organism>
<dbReference type="InterPro" id="IPR043129">
    <property type="entry name" value="ATPase_NBD"/>
</dbReference>
<dbReference type="Proteomes" id="UP000800094">
    <property type="component" value="Unassembled WGS sequence"/>
</dbReference>
<name>A0A6A6IQN1_9PLEO</name>
<reference evidence="2" key="1">
    <citation type="journal article" date="2020" name="Stud. Mycol.">
        <title>101 Dothideomycetes genomes: a test case for predicting lifestyles and emergence of pathogens.</title>
        <authorList>
            <person name="Haridas S."/>
            <person name="Albert R."/>
            <person name="Binder M."/>
            <person name="Bloem J."/>
            <person name="Labutti K."/>
            <person name="Salamov A."/>
            <person name="Andreopoulos B."/>
            <person name="Baker S."/>
            <person name="Barry K."/>
            <person name="Bills G."/>
            <person name="Bluhm B."/>
            <person name="Cannon C."/>
            <person name="Castanera R."/>
            <person name="Culley D."/>
            <person name="Daum C."/>
            <person name="Ezra D."/>
            <person name="Gonzalez J."/>
            <person name="Henrissat B."/>
            <person name="Kuo A."/>
            <person name="Liang C."/>
            <person name="Lipzen A."/>
            <person name="Lutzoni F."/>
            <person name="Magnuson J."/>
            <person name="Mondo S."/>
            <person name="Nolan M."/>
            <person name="Ohm R."/>
            <person name="Pangilinan J."/>
            <person name="Park H.-J."/>
            <person name="Ramirez L."/>
            <person name="Alfaro M."/>
            <person name="Sun H."/>
            <person name="Tritt A."/>
            <person name="Yoshinaga Y."/>
            <person name="Zwiers L.-H."/>
            <person name="Turgeon B."/>
            <person name="Goodwin S."/>
            <person name="Spatafora J."/>
            <person name="Crous P."/>
            <person name="Grigoriev I."/>
        </authorList>
    </citation>
    <scope>NUCLEOTIDE SEQUENCE</scope>
    <source>
        <strain evidence="2">CBS 122368</strain>
    </source>
</reference>
<dbReference type="PANTHER" id="PTHR30605">
    <property type="entry name" value="ANHYDRO-N-ACETYLMURAMIC ACID KINASE"/>
    <property type="match status" value="1"/>
</dbReference>
<sequence>MLLLQHPTKFRVCLTVNDAVSISIVPPSNSAASNTAVSLDCGPGTMFIDYAVRYATSNQLEHDLEGSYGARGTVNMGVVDRFLETHDYTNRAPPLHIATEMFGHHEAQGLIDECLFLGMSDFDIIATVTRITAENMARQYRRLITGLFGPDHKVDEIFICGPGARNTAIVDYLEDVLPEEVITRPLDDIGIPGDAKESVGAAQLGLEAVLDLAATDLERKESASSLRHTAAGSVVRGNQWEVIRKQVLLFSNGAPLGPIQRLIVDGDTSGDRRKQPKGDSKIAAL</sequence>
<keyword evidence="3" id="KW-1185">Reference proteome</keyword>
<dbReference type="GeneID" id="54581799"/>
<protein>
    <recommendedName>
        <fullName evidence="4">Actin-like ATPase domain-containing protein</fullName>
    </recommendedName>
</protein>
<dbReference type="GO" id="GO:0005524">
    <property type="term" value="F:ATP binding"/>
    <property type="evidence" value="ECO:0007669"/>
    <property type="project" value="InterPro"/>
</dbReference>
<dbReference type="PANTHER" id="PTHR30605:SF0">
    <property type="entry name" value="ANHYDRO-N-ACETYLMURAMIC ACID KINASE"/>
    <property type="match status" value="1"/>
</dbReference>
<evidence type="ECO:0000256" key="1">
    <source>
        <dbReference type="SAM" id="MobiDB-lite"/>
    </source>
</evidence>
<dbReference type="Pfam" id="PF03702">
    <property type="entry name" value="AnmK"/>
    <property type="match status" value="1"/>
</dbReference>